<protein>
    <submittedName>
        <fullName evidence="2">Uncharacterized protein</fullName>
    </submittedName>
</protein>
<keyword evidence="1" id="KW-1133">Transmembrane helix</keyword>
<feature type="transmembrane region" description="Helical" evidence="1">
    <location>
        <begin position="15"/>
        <end position="34"/>
    </location>
</feature>
<comment type="caution">
    <text evidence="2">The sequence shown here is derived from an EMBL/GenBank/DDBJ whole genome shotgun (WGS) entry which is preliminary data.</text>
</comment>
<evidence type="ECO:0000313" key="2">
    <source>
        <dbReference type="EMBL" id="EAU81308.1"/>
    </source>
</evidence>
<dbReference type="KEGG" id="cci:CC1G_07238"/>
<dbReference type="VEuPathDB" id="FungiDB:CC1G_07238"/>
<sequence length="172" mass="19741">MSLPVKPLSTVDPHWIIPVPLYFAGFPVSAHWAYSLAGRLSDSMGFNDIEIEVVSRWHDMGEPEPFMAPRFCRSVTGDYIIYFLSITGTEPEMHRSELEYFYKHRDGILARAMDLLRLTEDEKELVKTKLFKWHRHMKTKKREPALGEGECLMWTPPIRSSEGPVGTSALAD</sequence>
<dbReference type="EMBL" id="AACS02000006">
    <property type="protein sequence ID" value="EAU81308.1"/>
    <property type="molecule type" value="Genomic_DNA"/>
</dbReference>
<keyword evidence="1" id="KW-0812">Transmembrane</keyword>
<dbReference type="GeneID" id="6017155"/>
<gene>
    <name evidence="2" type="ORF">CC1G_07238</name>
</gene>
<organism evidence="2 3">
    <name type="scientific">Coprinopsis cinerea (strain Okayama-7 / 130 / ATCC MYA-4618 / FGSC 9003)</name>
    <name type="common">Inky cap fungus</name>
    <name type="synonym">Hormographiella aspergillata</name>
    <dbReference type="NCBI Taxonomy" id="240176"/>
    <lineage>
        <taxon>Eukaryota</taxon>
        <taxon>Fungi</taxon>
        <taxon>Dikarya</taxon>
        <taxon>Basidiomycota</taxon>
        <taxon>Agaricomycotina</taxon>
        <taxon>Agaricomycetes</taxon>
        <taxon>Agaricomycetidae</taxon>
        <taxon>Agaricales</taxon>
        <taxon>Agaricineae</taxon>
        <taxon>Psathyrellaceae</taxon>
        <taxon>Coprinopsis</taxon>
    </lineage>
</organism>
<dbReference type="RefSeq" id="XP_001840508.1">
    <property type="nucleotide sequence ID" value="XM_001840456.1"/>
</dbReference>
<accession>A8PD18</accession>
<dbReference type="AlphaFoldDB" id="A8PD18"/>
<name>A8PD18_COPC7</name>
<proteinExistence type="predicted"/>
<evidence type="ECO:0000256" key="1">
    <source>
        <dbReference type="SAM" id="Phobius"/>
    </source>
</evidence>
<evidence type="ECO:0000313" key="3">
    <source>
        <dbReference type="Proteomes" id="UP000001861"/>
    </source>
</evidence>
<keyword evidence="3" id="KW-1185">Reference proteome</keyword>
<keyword evidence="1" id="KW-0472">Membrane</keyword>
<dbReference type="InParanoid" id="A8PD18"/>
<dbReference type="Proteomes" id="UP000001861">
    <property type="component" value="Unassembled WGS sequence"/>
</dbReference>
<reference evidence="2 3" key="1">
    <citation type="journal article" date="2010" name="Proc. Natl. Acad. Sci. U.S.A.">
        <title>Insights into evolution of multicellular fungi from the assembled chromosomes of the mushroom Coprinopsis cinerea (Coprinus cinereus).</title>
        <authorList>
            <person name="Stajich J.E."/>
            <person name="Wilke S.K."/>
            <person name="Ahren D."/>
            <person name="Au C.H."/>
            <person name="Birren B.W."/>
            <person name="Borodovsky M."/>
            <person name="Burns C."/>
            <person name="Canback B."/>
            <person name="Casselton L.A."/>
            <person name="Cheng C.K."/>
            <person name="Deng J."/>
            <person name="Dietrich F.S."/>
            <person name="Fargo D.C."/>
            <person name="Farman M.L."/>
            <person name="Gathman A.C."/>
            <person name="Goldberg J."/>
            <person name="Guigo R."/>
            <person name="Hoegger P.J."/>
            <person name="Hooker J.B."/>
            <person name="Huggins A."/>
            <person name="James T.Y."/>
            <person name="Kamada T."/>
            <person name="Kilaru S."/>
            <person name="Kodira C."/>
            <person name="Kues U."/>
            <person name="Kupfer D."/>
            <person name="Kwan H.S."/>
            <person name="Lomsadze A."/>
            <person name="Li W."/>
            <person name="Lilly W.W."/>
            <person name="Ma L.J."/>
            <person name="Mackey A.J."/>
            <person name="Manning G."/>
            <person name="Martin F."/>
            <person name="Muraguchi H."/>
            <person name="Natvig D.O."/>
            <person name="Palmerini H."/>
            <person name="Ramesh M.A."/>
            <person name="Rehmeyer C.J."/>
            <person name="Roe B.A."/>
            <person name="Shenoy N."/>
            <person name="Stanke M."/>
            <person name="Ter-Hovhannisyan V."/>
            <person name="Tunlid A."/>
            <person name="Velagapudi R."/>
            <person name="Vision T.J."/>
            <person name="Zeng Q."/>
            <person name="Zolan M.E."/>
            <person name="Pukkila P.J."/>
        </authorList>
    </citation>
    <scope>NUCLEOTIDE SEQUENCE [LARGE SCALE GENOMIC DNA]</scope>
    <source>
        <strain evidence="3">Okayama-7 / 130 / ATCC MYA-4618 / FGSC 9003</strain>
    </source>
</reference>